<dbReference type="InterPro" id="IPR056920">
    <property type="entry name" value="PRTase-CE"/>
</dbReference>
<accession>A0A0F9B3N0</accession>
<gene>
    <name evidence="2" type="ORF">LCGC14_2836120</name>
</gene>
<proteinExistence type="predicted"/>
<dbReference type="GO" id="GO:0016491">
    <property type="term" value="F:oxidoreductase activity"/>
    <property type="evidence" value="ECO:0007669"/>
    <property type="project" value="InterPro"/>
</dbReference>
<feature type="non-terminal residue" evidence="2">
    <location>
        <position position="1"/>
    </location>
</feature>
<evidence type="ECO:0000259" key="1">
    <source>
        <dbReference type="Pfam" id="PF24390"/>
    </source>
</evidence>
<comment type="caution">
    <text evidence="2">The sequence shown here is derived from an EMBL/GenBank/DDBJ whole genome shotgun (WGS) entry which is preliminary data.</text>
</comment>
<dbReference type="Gene3D" id="3.40.109.10">
    <property type="entry name" value="NADH Oxidase"/>
    <property type="match status" value="1"/>
</dbReference>
<sequence>GSISNSGISGYDLFTGGIQNKDLNVATREVGRRRKYGSEDRVGHLMSKLQEQYKRNNSVSVIECTPTVTQLKSQKIQHIVFIDDISGSGRRIAEFWKYCVPRSVKSLLSFKRIELWIVLYAITSKGRVKLGRAIPNFPIKTHLISVLPESDYRYLLDQELTCLAKDYAKMIDADIANGRTPAENREQAFGAYAFVDLNTDESGNNGTWSKAQTYLALGNTMHAVARLGIDSTPMEGVDSELIGELFADELGGYVCEVALVIGYHETQTDYNAKLPKSRLSQEQVIEVI</sequence>
<dbReference type="InterPro" id="IPR000415">
    <property type="entry name" value="Nitroreductase-like"/>
</dbReference>
<organism evidence="2">
    <name type="scientific">marine sediment metagenome</name>
    <dbReference type="NCBI Taxonomy" id="412755"/>
    <lineage>
        <taxon>unclassified sequences</taxon>
        <taxon>metagenomes</taxon>
        <taxon>ecological metagenomes</taxon>
    </lineage>
</organism>
<dbReference type="Pfam" id="PF24390">
    <property type="entry name" value="PRTase-CE"/>
    <property type="match status" value="1"/>
</dbReference>
<dbReference type="AlphaFoldDB" id="A0A0F9B3N0"/>
<reference evidence="2" key="1">
    <citation type="journal article" date="2015" name="Nature">
        <title>Complex archaea that bridge the gap between prokaryotes and eukaryotes.</title>
        <authorList>
            <person name="Spang A."/>
            <person name="Saw J.H."/>
            <person name="Jorgensen S.L."/>
            <person name="Zaremba-Niedzwiedzka K."/>
            <person name="Martijn J."/>
            <person name="Lind A.E."/>
            <person name="van Eijk R."/>
            <person name="Schleper C."/>
            <person name="Guy L."/>
            <person name="Ettema T.J."/>
        </authorList>
    </citation>
    <scope>NUCLEOTIDE SEQUENCE</scope>
</reference>
<dbReference type="SUPFAM" id="SSF55469">
    <property type="entry name" value="FMN-dependent nitroreductase-like"/>
    <property type="match status" value="1"/>
</dbReference>
<feature type="domain" description="PRTase-CE" evidence="1">
    <location>
        <begin position="40"/>
        <end position="151"/>
    </location>
</feature>
<name>A0A0F9B3N0_9ZZZZ</name>
<dbReference type="EMBL" id="LAZR01054149">
    <property type="protein sequence ID" value="KKK79176.1"/>
    <property type="molecule type" value="Genomic_DNA"/>
</dbReference>
<evidence type="ECO:0000313" key="2">
    <source>
        <dbReference type="EMBL" id="KKK79176.1"/>
    </source>
</evidence>
<protein>
    <recommendedName>
        <fullName evidence="1">PRTase-CE domain-containing protein</fullName>
    </recommendedName>
</protein>